<gene>
    <name evidence="1" type="ORF">GLW01_08480</name>
</gene>
<dbReference type="SUPFAM" id="SSF52402">
    <property type="entry name" value="Adenine nucleotide alpha hydrolases-like"/>
    <property type="match status" value="1"/>
</dbReference>
<accession>A0A9X5B4Y4</accession>
<dbReference type="AlphaFoldDB" id="A0A9X5B4Y4"/>
<dbReference type="EMBL" id="WMEX01000004">
    <property type="protein sequence ID" value="MYL26830.1"/>
    <property type="molecule type" value="Genomic_DNA"/>
</dbReference>
<dbReference type="InterPro" id="IPR014729">
    <property type="entry name" value="Rossmann-like_a/b/a_fold"/>
</dbReference>
<evidence type="ECO:0008006" key="3">
    <source>
        <dbReference type="Google" id="ProtNLM"/>
    </source>
</evidence>
<organism evidence="1 2">
    <name type="scientific">Vreelandella halophila</name>
    <dbReference type="NCBI Taxonomy" id="86177"/>
    <lineage>
        <taxon>Bacteria</taxon>
        <taxon>Pseudomonadati</taxon>
        <taxon>Pseudomonadota</taxon>
        <taxon>Gammaproteobacteria</taxon>
        <taxon>Oceanospirillales</taxon>
        <taxon>Halomonadaceae</taxon>
        <taxon>Vreelandella</taxon>
    </lineage>
</organism>
<dbReference type="OrthoDB" id="597561at2"/>
<evidence type="ECO:0000313" key="1">
    <source>
        <dbReference type="EMBL" id="MYL26830.1"/>
    </source>
</evidence>
<comment type="caution">
    <text evidence="1">The sequence shown here is derived from an EMBL/GenBank/DDBJ whole genome shotgun (WGS) entry which is preliminary data.</text>
</comment>
<dbReference type="Proteomes" id="UP000460751">
    <property type="component" value="Unassembled WGS sequence"/>
</dbReference>
<name>A0A9X5B4Y4_9GAMM</name>
<protein>
    <recommendedName>
        <fullName evidence="3">7-cyano-7-deazaguanine synthase</fullName>
    </recommendedName>
</protein>
<dbReference type="Gene3D" id="3.40.50.620">
    <property type="entry name" value="HUPs"/>
    <property type="match status" value="1"/>
</dbReference>
<keyword evidence="2" id="KW-1185">Reference proteome</keyword>
<dbReference type="RefSeq" id="WP_160898793.1">
    <property type="nucleotide sequence ID" value="NZ_WMEX01000004.1"/>
</dbReference>
<reference evidence="1 2" key="1">
    <citation type="submission" date="2019-11" db="EMBL/GenBank/DDBJ databases">
        <title>Genome sequences of 17 halophilic strains isolated from different environments.</title>
        <authorList>
            <person name="Furrow R.E."/>
        </authorList>
    </citation>
    <scope>NUCLEOTIDE SEQUENCE [LARGE SCALE GENOMIC DNA]</scope>
    <source>
        <strain evidence="1 2">22507_15_FS</strain>
    </source>
</reference>
<evidence type="ECO:0000313" key="2">
    <source>
        <dbReference type="Proteomes" id="UP000460751"/>
    </source>
</evidence>
<proteinExistence type="predicted"/>
<sequence>MGKSDFKNGDGEEERSQEPVDVFWTGGWDSTFRVIKLLADGKNVKPHYIRDPGRPSTESELAAMRRLRELLENHPGVSGQLYESKIVSRYDYPAVEEIQEAYNELIKIRYIGDQYRWIPEYCRHEGLDSIEVSVESDNEFLRKHYNDEEYPFGVLFQSLEFPLIKYSKIDMKEWCEKQGFMDVMELTWFCHTPTKAGSPCGTCRPCIIVMERGLDYRMPLSARYRYHLRILPRIKGFLKRYSRIYAVLVKTKSELKK</sequence>